<dbReference type="EMBL" id="QEWV01000001">
    <property type="protein sequence ID" value="PWD94294.1"/>
    <property type="molecule type" value="Genomic_DNA"/>
</dbReference>
<dbReference type="GO" id="GO:0005886">
    <property type="term" value="C:plasma membrane"/>
    <property type="evidence" value="ECO:0007669"/>
    <property type="project" value="UniProtKB-SubCell"/>
</dbReference>
<accession>A0A2U2ARN2</accession>
<dbReference type="GO" id="GO:0022857">
    <property type="term" value="F:transmembrane transporter activity"/>
    <property type="evidence" value="ECO:0007669"/>
    <property type="project" value="InterPro"/>
</dbReference>
<feature type="transmembrane region" description="Helical" evidence="6">
    <location>
        <begin position="230"/>
        <end position="253"/>
    </location>
</feature>
<keyword evidence="2" id="KW-1003">Cell membrane</keyword>
<feature type="transmembrane region" description="Helical" evidence="6">
    <location>
        <begin position="32"/>
        <end position="55"/>
    </location>
</feature>
<dbReference type="OrthoDB" id="9762947at2"/>
<evidence type="ECO:0000256" key="3">
    <source>
        <dbReference type="ARBA" id="ARBA00022692"/>
    </source>
</evidence>
<evidence type="ECO:0000313" key="8">
    <source>
        <dbReference type="EMBL" id="PWD94294.1"/>
    </source>
</evidence>
<feature type="transmembrane region" description="Helical" evidence="6">
    <location>
        <begin position="7"/>
        <end position="26"/>
    </location>
</feature>
<dbReference type="AlphaFoldDB" id="A0A2U2ARN2"/>
<comment type="subcellular location">
    <subcellularLocation>
        <location evidence="1">Cell membrane</location>
        <topology evidence="1">Multi-pass membrane protein</topology>
    </subcellularLocation>
</comment>
<keyword evidence="3 6" id="KW-0812">Transmembrane</keyword>
<evidence type="ECO:0000313" key="7">
    <source>
        <dbReference type="EMBL" id="PWD86888.1"/>
    </source>
</evidence>
<feature type="transmembrane region" description="Helical" evidence="6">
    <location>
        <begin position="417"/>
        <end position="438"/>
    </location>
</feature>
<dbReference type="InterPro" id="IPR002293">
    <property type="entry name" value="AA/rel_permease1"/>
</dbReference>
<feature type="transmembrane region" description="Helical" evidence="6">
    <location>
        <begin position="352"/>
        <end position="373"/>
    </location>
</feature>
<evidence type="ECO:0000256" key="1">
    <source>
        <dbReference type="ARBA" id="ARBA00004651"/>
    </source>
</evidence>
<dbReference type="Proteomes" id="UP000245059">
    <property type="component" value="Unassembled WGS sequence"/>
</dbReference>
<reference evidence="9 10" key="2">
    <citation type="submission" date="2018-05" db="EMBL/GenBank/DDBJ databases">
        <title>Ignatzschineria dubaiensis sp. nov., isolated from necrotic foot tissues of dromedaries (Camelus dromedarius) and associated maggots in Dubai, United Arab Emirates.</title>
        <authorList>
            <person name="Tsang C.C."/>
            <person name="Tang J.Y.M."/>
            <person name="Fong J.Y.H."/>
            <person name="Kinne J."/>
            <person name="Lee H.H."/>
            <person name="Joseph M."/>
            <person name="Jose S."/>
            <person name="Schuster R.K."/>
            <person name="Tang Y."/>
            <person name="Sivakumar S."/>
            <person name="Chen J.H.K."/>
            <person name="Teng J.L.L."/>
            <person name="Lau S.K.P."/>
            <person name="Wernery U."/>
            <person name="Woo P.C.Y."/>
        </authorList>
    </citation>
    <scope>NUCLEOTIDE SEQUENCE [LARGE SCALE GENOMIC DNA]</scope>
    <source>
        <strain evidence="9">UAE-HKU57</strain>
        <strain evidence="10">UAE-HKU58</strain>
    </source>
</reference>
<feature type="transmembrane region" description="Helical" evidence="6">
    <location>
        <begin position="82"/>
        <end position="109"/>
    </location>
</feature>
<evidence type="ECO:0000313" key="9">
    <source>
        <dbReference type="Proteomes" id="UP000245059"/>
    </source>
</evidence>
<keyword evidence="10" id="KW-1185">Reference proteome</keyword>
<feature type="transmembrane region" description="Helical" evidence="6">
    <location>
        <begin position="327"/>
        <end position="346"/>
    </location>
</feature>
<feature type="transmembrane region" description="Helical" evidence="6">
    <location>
        <begin position="394"/>
        <end position="411"/>
    </location>
</feature>
<dbReference type="EMBL" id="QEWW01000002">
    <property type="protein sequence ID" value="PWD86888.1"/>
    <property type="molecule type" value="Genomic_DNA"/>
</dbReference>
<dbReference type="PANTHER" id="PTHR42770">
    <property type="entry name" value="AMINO ACID TRANSPORTER-RELATED"/>
    <property type="match status" value="1"/>
</dbReference>
<evidence type="ECO:0000256" key="2">
    <source>
        <dbReference type="ARBA" id="ARBA00022475"/>
    </source>
</evidence>
<sequence length="457" mass="49293">MSKKISSIDVLFLAMGAMLGWGWVILSGEWVATAGFLGASIAFSAGGLLIILIGLTYAELATAIPETGGGIAFVQRAFNMPLAFLAGWSVLFGYMSVIAFEAVALPTVIDYISPLNHHIHLWNIAGSDVYLTWALIGSFGALLLGALNYRGIKSATILQTVFTIAIVGVGFLLIIGAGYNGDSENLKPYFSGGFDGLMQVLIMVPFMFVGFDVIPQIASEVKATKSIGKILIISILSALVFYVLIIYGVSIGLPHSELLTSKLATADAMSNLFDSPLLGKVLVVGGIAGIITSWNAFVIGGSRIMYAMAIRGMLPQWFAKMHPKFHTPSNAIIFLTALAFLAPLLGRQALNWLVNAGSIGIVLGYLIVTLAFLQLRKLEPNLERPYAVKYPKTIGWIAVLLSIGFLSLYLPGMPAELNFPIEWSLVLGWYLIGAYFLLGHSKGKYHQKSFLSEVKSR</sequence>
<dbReference type="Proteomes" id="UP000245217">
    <property type="component" value="Unassembled WGS sequence"/>
</dbReference>
<reference evidence="7" key="1">
    <citation type="journal article" date="2018" name="Genome Announc.">
        <title>Ignatzschineria cameli sp. nov., isolated from necrotic foot tissue of dromedaries (Camelus dromedarius) and associated maggots (Wohlfahrtia species) in Dubai.</title>
        <authorList>
            <person name="Tsang C.C."/>
            <person name="Tang J.Y."/>
            <person name="Fong J.Y."/>
            <person name="Kinne J."/>
            <person name="Lee H.H."/>
            <person name="Joseph M."/>
            <person name="Jose S."/>
            <person name="Schuster R.K."/>
            <person name="Tang Y."/>
            <person name="Sivakumar S."/>
            <person name="Chen J.H."/>
            <person name="Teng J.L."/>
            <person name="Lau S.K."/>
            <person name="Wernery U."/>
            <person name="Woo P.C."/>
        </authorList>
    </citation>
    <scope>NUCLEOTIDE SEQUENCE</scope>
    <source>
        <strain evidence="7">UAE-HKU57</strain>
        <strain evidence="8">UAE-HKU58</strain>
    </source>
</reference>
<feature type="transmembrane region" description="Helical" evidence="6">
    <location>
        <begin position="156"/>
        <end position="177"/>
    </location>
</feature>
<keyword evidence="5 6" id="KW-0472">Membrane</keyword>
<keyword evidence="4 6" id="KW-1133">Transmembrane helix</keyword>
<comment type="caution">
    <text evidence="7">The sequence shown here is derived from an EMBL/GenBank/DDBJ whole genome shotgun (WGS) entry which is preliminary data.</text>
</comment>
<name>A0A2U2ARN2_9GAMM</name>
<feature type="transmembrane region" description="Helical" evidence="6">
    <location>
        <begin position="281"/>
        <end position="306"/>
    </location>
</feature>
<gene>
    <name evidence="7" type="ORF">DC077_03480</name>
    <name evidence="8" type="ORF">DC078_01770</name>
</gene>
<dbReference type="InterPro" id="IPR050367">
    <property type="entry name" value="APC_superfamily"/>
</dbReference>
<feature type="transmembrane region" description="Helical" evidence="6">
    <location>
        <begin position="197"/>
        <end position="218"/>
    </location>
</feature>
<organism evidence="7 9">
    <name type="scientific">Ignatzschineria cameli</name>
    <dbReference type="NCBI Taxonomy" id="2182793"/>
    <lineage>
        <taxon>Bacteria</taxon>
        <taxon>Pseudomonadati</taxon>
        <taxon>Pseudomonadota</taxon>
        <taxon>Gammaproteobacteria</taxon>
        <taxon>Cardiobacteriales</taxon>
        <taxon>Ignatzschineriaceae</taxon>
        <taxon>Ignatzschineria</taxon>
    </lineage>
</organism>
<dbReference type="Gene3D" id="1.20.1740.10">
    <property type="entry name" value="Amino acid/polyamine transporter I"/>
    <property type="match status" value="1"/>
</dbReference>
<evidence type="ECO:0000313" key="10">
    <source>
        <dbReference type="Proteomes" id="UP000245217"/>
    </source>
</evidence>
<protein>
    <submittedName>
        <fullName evidence="7">Amino acid permease</fullName>
    </submittedName>
</protein>
<dbReference type="PANTHER" id="PTHR42770:SF7">
    <property type="entry name" value="MEMBRANE PROTEIN"/>
    <property type="match status" value="1"/>
</dbReference>
<dbReference type="RefSeq" id="WP_109200885.1">
    <property type="nucleotide sequence ID" value="NZ_QEWS01000001.1"/>
</dbReference>
<proteinExistence type="predicted"/>
<evidence type="ECO:0000256" key="5">
    <source>
        <dbReference type="ARBA" id="ARBA00023136"/>
    </source>
</evidence>
<dbReference type="PIRSF" id="PIRSF006060">
    <property type="entry name" value="AA_transporter"/>
    <property type="match status" value="1"/>
</dbReference>
<feature type="transmembrane region" description="Helical" evidence="6">
    <location>
        <begin position="129"/>
        <end position="149"/>
    </location>
</feature>
<evidence type="ECO:0000256" key="6">
    <source>
        <dbReference type="SAM" id="Phobius"/>
    </source>
</evidence>
<evidence type="ECO:0000256" key="4">
    <source>
        <dbReference type="ARBA" id="ARBA00022989"/>
    </source>
</evidence>
<dbReference type="Pfam" id="PF13520">
    <property type="entry name" value="AA_permease_2"/>
    <property type="match status" value="1"/>
</dbReference>